<accession>A0A6C0BGD9</accession>
<dbReference type="AlphaFoldDB" id="A0A6C0BGD9"/>
<name>A0A6C0BGD9_9ZZZZ</name>
<organism evidence="2">
    <name type="scientific">viral metagenome</name>
    <dbReference type="NCBI Taxonomy" id="1070528"/>
    <lineage>
        <taxon>unclassified sequences</taxon>
        <taxon>metagenomes</taxon>
        <taxon>organismal metagenomes</taxon>
    </lineage>
</organism>
<dbReference type="EMBL" id="MN739156">
    <property type="protein sequence ID" value="QHS91226.1"/>
    <property type="molecule type" value="Genomic_DNA"/>
</dbReference>
<reference evidence="2" key="1">
    <citation type="journal article" date="2020" name="Nature">
        <title>Giant virus diversity and host interactions through global metagenomics.</title>
        <authorList>
            <person name="Schulz F."/>
            <person name="Roux S."/>
            <person name="Paez-Espino D."/>
            <person name="Jungbluth S."/>
            <person name="Walsh D.A."/>
            <person name="Denef V.J."/>
            <person name="McMahon K.D."/>
            <person name="Konstantinidis K.T."/>
            <person name="Eloe-Fadrosh E.A."/>
            <person name="Kyrpides N.C."/>
            <person name="Woyke T."/>
        </authorList>
    </citation>
    <scope>NUCLEOTIDE SEQUENCE</scope>
    <source>
        <strain evidence="2">GVMAG-M-3300013004-44</strain>
    </source>
</reference>
<feature type="transmembrane region" description="Helical" evidence="1">
    <location>
        <begin position="47"/>
        <end position="68"/>
    </location>
</feature>
<proteinExistence type="predicted"/>
<keyword evidence="1" id="KW-1133">Transmembrane helix</keyword>
<protein>
    <submittedName>
        <fullName evidence="2">Uncharacterized protein</fullName>
    </submittedName>
</protein>
<evidence type="ECO:0000313" key="2">
    <source>
        <dbReference type="EMBL" id="QHS91226.1"/>
    </source>
</evidence>
<keyword evidence="1" id="KW-0472">Membrane</keyword>
<keyword evidence="1" id="KW-0812">Transmembrane</keyword>
<evidence type="ECO:0000256" key="1">
    <source>
        <dbReference type="SAM" id="Phobius"/>
    </source>
</evidence>
<sequence length="78" mass="9196">MSFDKSEIYNEGFKEGFNEGNKDFRKREYHAGYKQGYRDACEDRYWFGWYSGIMMGALTTMGGILMYTTSKKSRLTPF</sequence>